<comment type="caution">
    <text evidence="2">The sequence shown here is derived from an EMBL/GenBank/DDBJ whole genome shotgun (WGS) entry which is preliminary data.</text>
</comment>
<dbReference type="Proteomes" id="UP001177140">
    <property type="component" value="Unassembled WGS sequence"/>
</dbReference>
<accession>A0AA41S597</accession>
<protein>
    <recommendedName>
        <fullName evidence="4">MADF domain-containing protein</fullName>
    </recommendedName>
</protein>
<evidence type="ECO:0000313" key="2">
    <source>
        <dbReference type="EMBL" id="MCL7028755.1"/>
    </source>
</evidence>
<feature type="region of interest" description="Disordered" evidence="1">
    <location>
        <begin position="124"/>
        <end position="172"/>
    </location>
</feature>
<evidence type="ECO:0000313" key="3">
    <source>
        <dbReference type="Proteomes" id="UP001177140"/>
    </source>
</evidence>
<organism evidence="2 3">
    <name type="scientific">Papaver nudicaule</name>
    <name type="common">Iceland poppy</name>
    <dbReference type="NCBI Taxonomy" id="74823"/>
    <lineage>
        <taxon>Eukaryota</taxon>
        <taxon>Viridiplantae</taxon>
        <taxon>Streptophyta</taxon>
        <taxon>Embryophyta</taxon>
        <taxon>Tracheophyta</taxon>
        <taxon>Spermatophyta</taxon>
        <taxon>Magnoliopsida</taxon>
        <taxon>Ranunculales</taxon>
        <taxon>Papaveraceae</taxon>
        <taxon>Papaveroideae</taxon>
        <taxon>Papaver</taxon>
    </lineage>
</organism>
<feature type="compositionally biased region" description="Acidic residues" evidence="1">
    <location>
        <begin position="131"/>
        <end position="149"/>
    </location>
</feature>
<dbReference type="PANTHER" id="PTHR33018">
    <property type="entry name" value="OS10G0338966 PROTEIN-RELATED"/>
    <property type="match status" value="1"/>
</dbReference>
<dbReference type="EMBL" id="JAJJMA010083093">
    <property type="protein sequence ID" value="MCL7028755.1"/>
    <property type="molecule type" value="Genomic_DNA"/>
</dbReference>
<dbReference type="AlphaFoldDB" id="A0AA41S597"/>
<feature type="region of interest" description="Disordered" evidence="1">
    <location>
        <begin position="1"/>
        <end position="23"/>
    </location>
</feature>
<evidence type="ECO:0000256" key="1">
    <source>
        <dbReference type="SAM" id="MobiDB-lite"/>
    </source>
</evidence>
<reference evidence="2" key="1">
    <citation type="submission" date="2022-03" db="EMBL/GenBank/DDBJ databases">
        <title>A functionally conserved STORR gene fusion in Papaver species that diverged 16.8 million years ago.</title>
        <authorList>
            <person name="Catania T."/>
        </authorList>
    </citation>
    <scope>NUCLEOTIDE SEQUENCE</scope>
    <source>
        <strain evidence="2">S-191538</strain>
    </source>
</reference>
<dbReference type="PANTHER" id="PTHR33018:SF37">
    <property type="entry name" value="TRANSPOSASE TNP1_EN_SPM-LIKE DOMAIN-CONTAINING PROTEIN"/>
    <property type="match status" value="1"/>
</dbReference>
<keyword evidence="3" id="KW-1185">Reference proteome</keyword>
<sequence length="172" mass="19442">MAQQQRTNSCGTSSQQNGATSSSTTEKILVELDLAGMPIGENASPFVTQAGELIRNHIPINHKDWRVVPQKYKDDVWNTLMGEYEFNVDHVRSVIETKFPKMFRRYKSDLRKYVIKGEPRKKAPTKISGVEVEESEEQGEENGEGDLPEPEITPEQWEAAKLKVPDGMHSVI</sequence>
<name>A0AA41S597_PAPNU</name>
<proteinExistence type="predicted"/>
<evidence type="ECO:0008006" key="4">
    <source>
        <dbReference type="Google" id="ProtNLM"/>
    </source>
</evidence>
<gene>
    <name evidence="2" type="ORF">MKW94_011867</name>
</gene>